<dbReference type="EMBL" id="JBHSQE010000004">
    <property type="protein sequence ID" value="MFC6146439.1"/>
    <property type="molecule type" value="Genomic_DNA"/>
</dbReference>
<name>A0ABW1QCQ7_9CORY</name>
<dbReference type="Proteomes" id="UP001596244">
    <property type="component" value="Unassembled WGS sequence"/>
</dbReference>
<proteinExistence type="predicted"/>
<sequence length="526" mass="58201">MRLHSWHFFIPFSPAAPVPDGYPVTRHPSNMVAADGAPYPGDDSVHIVFHQQTVETNPLPGLVAVSSVLDTRSLRGPADRGSFRDSISGMSFTVAEVVVSKKFKRFDEEVADADEDESRRFHEAFTYAISRLNETLSALALIQNTLVPKVTLESLPPLLTAASGAFEPWELQGQELPKVRPEVVQLVNGNLFSLAAPPPIENLDGFLGSALASVSEKGPFSSYADLRREATHYHRVAGDYRVAIILYASACESYFDELLQHLLWEGGLNPREAAVEFSQNGKAPKRGKKFRNEGITNLVKERLVPLLSGQTELPKALERWIEKVSEVRNMVIHNGYAPTAEDLGACADTFAEVDSYLADQVCKRRRDYPITALALLGKSGLESRGGWSPDFSKLETHLINIYERIRVFARWRAHLSAMRKDYSDFETTASPVNASSVLAFHPDTGKEAVFAVHPNGTLATELPLEPAKDTKQYSMLRTAAHTRISVFAATLGDLSIPRGSVWDRLVYEIPGTPACMFSHLKEVRGW</sequence>
<gene>
    <name evidence="1" type="ORF">ACFPUZ_06425</name>
</gene>
<keyword evidence="2" id="KW-1185">Reference proteome</keyword>
<evidence type="ECO:0008006" key="3">
    <source>
        <dbReference type="Google" id="ProtNLM"/>
    </source>
</evidence>
<reference evidence="2" key="1">
    <citation type="journal article" date="2019" name="Int. J. Syst. Evol. Microbiol.">
        <title>The Global Catalogue of Microorganisms (GCM) 10K type strain sequencing project: providing services to taxonomists for standard genome sequencing and annotation.</title>
        <authorList>
            <consortium name="The Broad Institute Genomics Platform"/>
            <consortium name="The Broad Institute Genome Sequencing Center for Infectious Disease"/>
            <person name="Wu L."/>
            <person name="Ma J."/>
        </authorList>
    </citation>
    <scope>NUCLEOTIDE SEQUENCE [LARGE SCALE GENOMIC DNA]</scope>
    <source>
        <strain evidence="2">CCUG 51943</strain>
    </source>
</reference>
<accession>A0ABW1QCQ7</accession>
<protein>
    <recommendedName>
        <fullName evidence="3">Apea-like HEPN domain-containing protein</fullName>
    </recommendedName>
</protein>
<organism evidence="1 2">
    <name type="scientific">Corynebacterium nasicanis</name>
    <dbReference type="NCBI Taxonomy" id="1448267"/>
    <lineage>
        <taxon>Bacteria</taxon>
        <taxon>Bacillati</taxon>
        <taxon>Actinomycetota</taxon>
        <taxon>Actinomycetes</taxon>
        <taxon>Mycobacteriales</taxon>
        <taxon>Corynebacteriaceae</taxon>
        <taxon>Corynebacterium</taxon>
    </lineage>
</organism>
<evidence type="ECO:0000313" key="2">
    <source>
        <dbReference type="Proteomes" id="UP001596244"/>
    </source>
</evidence>
<comment type="caution">
    <text evidence="1">The sequence shown here is derived from an EMBL/GenBank/DDBJ whole genome shotgun (WGS) entry which is preliminary data.</text>
</comment>
<evidence type="ECO:0000313" key="1">
    <source>
        <dbReference type="EMBL" id="MFC6146439.1"/>
    </source>
</evidence>